<feature type="binding site" description="axial binding residue" evidence="11">
    <location>
        <position position="301"/>
    </location>
    <ligand>
        <name>heme</name>
        <dbReference type="ChEBI" id="CHEBI:30413"/>
    </ligand>
    <ligandPart>
        <name>Fe</name>
        <dbReference type="ChEBI" id="CHEBI:18248"/>
    </ligandPart>
</feature>
<dbReference type="InterPro" id="IPR050665">
    <property type="entry name" value="Cytochrome_P450_Monooxygen"/>
</dbReference>
<dbReference type="PROSITE" id="PS00086">
    <property type="entry name" value="CYTOCHROME_P450"/>
    <property type="match status" value="1"/>
</dbReference>
<proteinExistence type="inferred from homology"/>
<organism evidence="13 14">
    <name type="scientific">Coffea arabica</name>
    <name type="common">Arabian coffee</name>
    <dbReference type="NCBI Taxonomy" id="13443"/>
    <lineage>
        <taxon>Eukaryota</taxon>
        <taxon>Viridiplantae</taxon>
        <taxon>Streptophyta</taxon>
        <taxon>Embryophyta</taxon>
        <taxon>Tracheophyta</taxon>
        <taxon>Spermatophyta</taxon>
        <taxon>Magnoliopsida</taxon>
        <taxon>eudicotyledons</taxon>
        <taxon>Gunneridae</taxon>
        <taxon>Pentapetalae</taxon>
        <taxon>asterids</taxon>
        <taxon>lamiids</taxon>
        <taxon>Gentianales</taxon>
        <taxon>Rubiaceae</taxon>
        <taxon>Ixoroideae</taxon>
        <taxon>Gardenieae complex</taxon>
        <taxon>Bertiereae - Coffeeae clade</taxon>
        <taxon>Coffeeae</taxon>
        <taxon>Coffea</taxon>
    </lineage>
</organism>
<dbReference type="GeneID" id="113689536"/>
<evidence type="ECO:0000256" key="10">
    <source>
        <dbReference type="ARBA" id="ARBA00023136"/>
    </source>
</evidence>
<keyword evidence="10" id="KW-0472">Membrane</keyword>
<dbReference type="Gene3D" id="1.10.630.10">
    <property type="entry name" value="Cytochrome P450"/>
    <property type="match status" value="1"/>
</dbReference>
<dbReference type="PANTHER" id="PTHR24282">
    <property type="entry name" value="CYTOCHROME P450 FAMILY MEMBER"/>
    <property type="match status" value="1"/>
</dbReference>
<keyword evidence="8 11" id="KW-0408">Iron</keyword>
<evidence type="ECO:0000256" key="9">
    <source>
        <dbReference type="ARBA" id="ARBA00023033"/>
    </source>
</evidence>
<keyword evidence="13" id="KW-1185">Reference proteome</keyword>
<evidence type="ECO:0000256" key="4">
    <source>
        <dbReference type="ARBA" id="ARBA00022692"/>
    </source>
</evidence>
<evidence type="ECO:0000313" key="14">
    <source>
        <dbReference type="RefSeq" id="XP_027063100.1"/>
    </source>
</evidence>
<dbReference type="GO" id="GO:0020037">
    <property type="term" value="F:heme binding"/>
    <property type="evidence" value="ECO:0007669"/>
    <property type="project" value="InterPro"/>
</dbReference>
<evidence type="ECO:0000256" key="5">
    <source>
        <dbReference type="ARBA" id="ARBA00022723"/>
    </source>
</evidence>
<comment type="subcellular location">
    <subcellularLocation>
        <location evidence="1">Membrane</location>
    </subcellularLocation>
</comment>
<evidence type="ECO:0000256" key="3">
    <source>
        <dbReference type="ARBA" id="ARBA00022617"/>
    </source>
</evidence>
<evidence type="ECO:0000256" key="11">
    <source>
        <dbReference type="PIRSR" id="PIRSR602401-1"/>
    </source>
</evidence>
<dbReference type="RefSeq" id="XP_027063100.1">
    <property type="nucleotide sequence ID" value="XM_027207299.2"/>
</dbReference>
<dbReference type="OrthoDB" id="1470350at2759"/>
<keyword evidence="6" id="KW-1133">Transmembrane helix</keyword>
<evidence type="ECO:0000256" key="2">
    <source>
        <dbReference type="ARBA" id="ARBA00010617"/>
    </source>
</evidence>
<dbReference type="Proteomes" id="UP001652660">
    <property type="component" value="Chromosome 5c"/>
</dbReference>
<accession>A0A6P6SAC7</accession>
<dbReference type="GO" id="GO:0016705">
    <property type="term" value="F:oxidoreductase activity, acting on paired donors, with incorporation or reduction of molecular oxygen"/>
    <property type="evidence" value="ECO:0007669"/>
    <property type="project" value="InterPro"/>
</dbReference>
<name>A0A6P6SAC7_COFAR</name>
<dbReference type="Pfam" id="PF00067">
    <property type="entry name" value="p450"/>
    <property type="match status" value="1"/>
</dbReference>
<dbReference type="PRINTS" id="PR00385">
    <property type="entry name" value="P450"/>
</dbReference>
<comment type="similarity">
    <text evidence="2 12">Belongs to the cytochrome P450 family.</text>
</comment>
<dbReference type="GO" id="GO:0016020">
    <property type="term" value="C:membrane"/>
    <property type="evidence" value="ECO:0007669"/>
    <property type="project" value="UniProtKB-SubCell"/>
</dbReference>
<evidence type="ECO:0000256" key="7">
    <source>
        <dbReference type="ARBA" id="ARBA00023002"/>
    </source>
</evidence>
<dbReference type="PANTHER" id="PTHR24282:SF273">
    <property type="entry name" value="CYTOCHROME P450 CYP72A219-LIKE"/>
    <property type="match status" value="1"/>
</dbReference>
<dbReference type="InterPro" id="IPR036396">
    <property type="entry name" value="Cyt_P450_sf"/>
</dbReference>
<evidence type="ECO:0000256" key="12">
    <source>
        <dbReference type="RuleBase" id="RU000461"/>
    </source>
</evidence>
<keyword evidence="4" id="KW-0812">Transmembrane</keyword>
<evidence type="ECO:0000256" key="6">
    <source>
        <dbReference type="ARBA" id="ARBA00022989"/>
    </source>
</evidence>
<sequence>MLPAFYKSASEMVTKWENVVSPKGLAEVDVWPNLKALTSDAISRTAFGSNYEEGRRIFELQREQTEDVMQAARSVYINIPGFRFLPTKRNRRMKQIAIEVNGSVREMINTRRKAMRAGEAGSDDLLGLMLQSNSQEIEKHGNKDFGMTTEEIVDECKLFYLAGQETTSAVLVWTMVLLCRYPEWQARAREEVLQQFGTKDPDFEGLNHLKIVTMILHEVLRLYPPVAIMSRRTTQETKLGNLTLPAGVQITLPIMLMHHEPDIWGEDVKQFKPERFAEGVSHATKGQALAYFPFGWGPRTCIGQNFAMLQAKLAMSMILQRFSFELSPSYTHAPRTASLALIQPQHGAHLILQNT</sequence>
<evidence type="ECO:0000313" key="13">
    <source>
        <dbReference type="Proteomes" id="UP001652660"/>
    </source>
</evidence>
<keyword evidence="7 12" id="KW-0560">Oxidoreductase</keyword>
<dbReference type="GO" id="GO:0005506">
    <property type="term" value="F:iron ion binding"/>
    <property type="evidence" value="ECO:0007669"/>
    <property type="project" value="InterPro"/>
</dbReference>
<dbReference type="GO" id="GO:0004497">
    <property type="term" value="F:monooxygenase activity"/>
    <property type="evidence" value="ECO:0007669"/>
    <property type="project" value="UniProtKB-KW"/>
</dbReference>
<protein>
    <submittedName>
        <fullName evidence="14">Cytochrome P450 CYP72A219-like</fullName>
    </submittedName>
</protein>
<reference evidence="14" key="2">
    <citation type="submission" date="2025-08" db="UniProtKB">
        <authorList>
            <consortium name="RefSeq"/>
        </authorList>
    </citation>
    <scope>IDENTIFICATION</scope>
    <source>
        <tissue evidence="14">Leaves</tissue>
    </source>
</reference>
<gene>
    <name evidence="14" type="primary">LOC113689536</name>
</gene>
<reference evidence="13" key="1">
    <citation type="journal article" date="2025" name="Foods">
        <title>Unveiling the Microbial Signatures of Arabica Coffee Cherries: Insights into Ripeness Specific Diversity, Functional Traits, and Implications for Quality and Safety.</title>
        <authorList>
            <consortium name="RefSeq"/>
            <person name="Tenea G.N."/>
            <person name="Cifuentes V."/>
            <person name="Reyes P."/>
            <person name="Cevallos-Vallejos M."/>
        </authorList>
    </citation>
    <scope>NUCLEOTIDE SEQUENCE [LARGE SCALE GENOMIC DNA]</scope>
</reference>
<keyword evidence="3 11" id="KW-0349">Heme</keyword>
<dbReference type="AlphaFoldDB" id="A0A6P6SAC7"/>
<dbReference type="PRINTS" id="PR00463">
    <property type="entry name" value="EP450I"/>
</dbReference>
<dbReference type="InterPro" id="IPR017972">
    <property type="entry name" value="Cyt_P450_CS"/>
</dbReference>
<evidence type="ECO:0000256" key="1">
    <source>
        <dbReference type="ARBA" id="ARBA00004370"/>
    </source>
</evidence>
<keyword evidence="5 11" id="KW-0479">Metal-binding</keyword>
<comment type="cofactor">
    <cofactor evidence="11">
        <name>heme</name>
        <dbReference type="ChEBI" id="CHEBI:30413"/>
    </cofactor>
</comment>
<dbReference type="InterPro" id="IPR001128">
    <property type="entry name" value="Cyt_P450"/>
</dbReference>
<evidence type="ECO:0000256" key="8">
    <source>
        <dbReference type="ARBA" id="ARBA00023004"/>
    </source>
</evidence>
<dbReference type="SUPFAM" id="SSF48264">
    <property type="entry name" value="Cytochrome P450"/>
    <property type="match status" value="1"/>
</dbReference>
<keyword evidence="9 12" id="KW-0503">Monooxygenase</keyword>
<dbReference type="InterPro" id="IPR002401">
    <property type="entry name" value="Cyt_P450_E_grp-I"/>
</dbReference>